<evidence type="ECO:0000256" key="4">
    <source>
        <dbReference type="ARBA" id="ARBA00022692"/>
    </source>
</evidence>
<dbReference type="Pfam" id="PF08294">
    <property type="entry name" value="TIM21"/>
    <property type="match status" value="1"/>
</dbReference>
<keyword evidence="6 9" id="KW-1133">Transmembrane helix</keyword>
<accession>A0ABR0LQM3</accession>
<gene>
    <name evidence="11" type="primary">TIM21</name>
    <name evidence="11" type="ORF">LTR16_000863</name>
</gene>
<keyword evidence="9" id="KW-0811">Translocation</keyword>
<feature type="transmembrane region" description="Helical" evidence="9">
    <location>
        <begin position="86"/>
        <end position="107"/>
    </location>
</feature>
<evidence type="ECO:0000256" key="10">
    <source>
        <dbReference type="SAM" id="MobiDB-lite"/>
    </source>
</evidence>
<reference evidence="11 12" key="1">
    <citation type="submission" date="2023-08" db="EMBL/GenBank/DDBJ databases">
        <title>Black Yeasts Isolated from many extreme environments.</title>
        <authorList>
            <person name="Coleine C."/>
            <person name="Stajich J.E."/>
            <person name="Selbmann L."/>
        </authorList>
    </citation>
    <scope>NUCLEOTIDE SEQUENCE [LARGE SCALE GENOMIC DNA]</scope>
    <source>
        <strain evidence="11 12">CCFEE 536</strain>
    </source>
</reference>
<feature type="region of interest" description="Disordered" evidence="10">
    <location>
        <begin position="26"/>
        <end position="55"/>
    </location>
</feature>
<evidence type="ECO:0000256" key="5">
    <source>
        <dbReference type="ARBA" id="ARBA00022946"/>
    </source>
</evidence>
<organism evidence="11 12">
    <name type="scientific">Cryomyces antarcticus</name>
    <dbReference type="NCBI Taxonomy" id="329879"/>
    <lineage>
        <taxon>Eukaryota</taxon>
        <taxon>Fungi</taxon>
        <taxon>Dikarya</taxon>
        <taxon>Ascomycota</taxon>
        <taxon>Pezizomycotina</taxon>
        <taxon>Dothideomycetes</taxon>
        <taxon>Dothideomycetes incertae sedis</taxon>
        <taxon>Cryomyces</taxon>
    </lineage>
</organism>
<comment type="subunit">
    <text evidence="9">Component of the TIM23 complex.</text>
</comment>
<evidence type="ECO:0000256" key="2">
    <source>
        <dbReference type="ARBA" id="ARBA00010867"/>
    </source>
</evidence>
<dbReference type="Gene3D" id="3.10.450.320">
    <property type="entry name" value="Mitochondrial import inner membrane translocase subunit Tim21"/>
    <property type="match status" value="1"/>
</dbReference>
<keyword evidence="9" id="KW-0813">Transport</keyword>
<dbReference type="EMBL" id="JAVRRA010016444">
    <property type="protein sequence ID" value="KAK5201958.1"/>
    <property type="molecule type" value="Genomic_DNA"/>
</dbReference>
<proteinExistence type="inferred from homology"/>
<comment type="subcellular location">
    <subcellularLocation>
        <location evidence="9">Mitochondrion inner membrane</location>
        <topology evidence="9">Single-pass membrane protein</topology>
    </subcellularLocation>
    <subcellularLocation>
        <location evidence="1">Mitochondrion membrane</location>
        <topology evidence="1">Single-pass membrane protein</topology>
    </subcellularLocation>
</comment>
<keyword evidence="4 9" id="KW-0812">Transmembrane</keyword>
<feature type="compositionally biased region" description="Polar residues" evidence="10">
    <location>
        <begin position="26"/>
        <end position="52"/>
    </location>
</feature>
<evidence type="ECO:0000313" key="11">
    <source>
        <dbReference type="EMBL" id="KAK5201958.1"/>
    </source>
</evidence>
<keyword evidence="12" id="KW-1185">Reference proteome</keyword>
<comment type="caution">
    <text evidence="11">The sequence shown here is derived from an EMBL/GenBank/DDBJ whole genome shotgun (WGS) entry which is preliminary data.</text>
</comment>
<dbReference type="PANTHER" id="PTHR13032">
    <property type="entry name" value="MITOCHONDRIAL IMPORT INNER MEMBRANE TRANSLOCASE SUBUNIT TIM21"/>
    <property type="match status" value="1"/>
</dbReference>
<evidence type="ECO:0000256" key="9">
    <source>
        <dbReference type="RuleBase" id="RU367142"/>
    </source>
</evidence>
<sequence length="240" mass="27076">MAATHTIVRNLPKGTARWMLPSTARTHLQPKQTSPRNYATTNSLPRNPSSTTSHRKAITVASDDGRVRWTELSTGEKVARSTQQSFNFLVVIAGVLMTGAVATVLYLEVFSMDSKTAIFNRAADKVKKDARCVEVLGPKKEIIAFGEPSWSRWARNRTIASRTEKDKAGIDHLYMHFNVQGPLNAGVVNLHMTKRPDESEFEYRFLSLDVKGHERIYIENADAGKLDKRNQGKMFGVRWW</sequence>
<dbReference type="InterPro" id="IPR038552">
    <property type="entry name" value="Tim21_IMS_sf"/>
</dbReference>
<dbReference type="PANTHER" id="PTHR13032:SF6">
    <property type="entry name" value="MITOCHONDRIAL IMPORT INNER MEMBRANE TRANSLOCASE SUBUNIT TIM21"/>
    <property type="match status" value="1"/>
</dbReference>
<evidence type="ECO:0000256" key="7">
    <source>
        <dbReference type="ARBA" id="ARBA00023128"/>
    </source>
</evidence>
<comment type="similarity">
    <text evidence="2 9">Belongs to the TIM21 family.</text>
</comment>
<dbReference type="InterPro" id="IPR013261">
    <property type="entry name" value="Tim21"/>
</dbReference>
<evidence type="ECO:0000256" key="1">
    <source>
        <dbReference type="ARBA" id="ARBA00004304"/>
    </source>
</evidence>
<keyword evidence="9" id="KW-0999">Mitochondrion inner membrane</keyword>
<dbReference type="Proteomes" id="UP001357485">
    <property type="component" value="Unassembled WGS sequence"/>
</dbReference>
<keyword evidence="5" id="KW-0809">Transit peptide</keyword>
<evidence type="ECO:0000256" key="6">
    <source>
        <dbReference type="ARBA" id="ARBA00022989"/>
    </source>
</evidence>
<evidence type="ECO:0000256" key="3">
    <source>
        <dbReference type="ARBA" id="ARBA00020726"/>
    </source>
</evidence>
<keyword evidence="7 9" id="KW-0496">Mitochondrion</keyword>
<protein>
    <recommendedName>
        <fullName evidence="3 9">Mitochondrial import inner membrane translocase subunit Tim21</fullName>
    </recommendedName>
</protein>
<keyword evidence="9" id="KW-0653">Protein transport</keyword>
<evidence type="ECO:0000313" key="12">
    <source>
        <dbReference type="Proteomes" id="UP001357485"/>
    </source>
</evidence>
<keyword evidence="8 9" id="KW-0472">Membrane</keyword>
<evidence type="ECO:0000256" key="8">
    <source>
        <dbReference type="ARBA" id="ARBA00023136"/>
    </source>
</evidence>
<name>A0ABR0LQM3_9PEZI</name>
<comment type="function">
    <text evidence="9">Essential component of the TIM23 complex, a complex that mediates the translocation of transit peptide-containing proteins across the mitochondrial inner membrane.</text>
</comment>